<evidence type="ECO:0000256" key="1">
    <source>
        <dbReference type="SAM" id="MobiDB-lite"/>
    </source>
</evidence>
<feature type="compositionally biased region" description="Low complexity" evidence="1">
    <location>
        <begin position="308"/>
        <end position="322"/>
    </location>
</feature>
<feature type="region of interest" description="Disordered" evidence="1">
    <location>
        <begin position="695"/>
        <end position="719"/>
    </location>
</feature>
<gene>
    <name evidence="2" type="ORF">CYMTET_22921</name>
</gene>
<keyword evidence="3" id="KW-1185">Reference proteome</keyword>
<sequence>MLRLLKAVAGMAEDRGPVGSGCASLPAPFPHTLSPPNSFSFQAHILRGGARVTVWAALCKGLQKGQMAATRGLKWRGEGREQGDMDGCSKAARSYAAQVKVRACRPEVATVVYGALTGVLDPSTLLVTHNGVEMEGTVFLKLGGGENVPPGWQHIMKVVQPGVPQSQWITVRSYLNRWNLEEQDTSAQDGPGSGAEELEDGDAARMLPGAAALPAVAPDPLDSLIGRRVSWEVDVGQGDRGWKHAVLADYDPEQFAYVVRYLGGSEEAVVLPDAAVKVQDAPCGAHSLAARQLVELANYLPPGAVRTSSDAGAAEGASGATAPSEPPGSPAPQMAPWRRFQRALVLAESIEQVAEQLEWLEGEILILDEKWYRRERRQKWAAAVAQMREAPSKGEEPRPVGQRAQHLKRLVSQLRKVVAEGMVDDLWDLWDSEGMSACCRAASLFAADVQERLSHPESVSTAKPGATVTGEKGEAGQAGAGERNLGRGRPRKRAPLDPPALVEEAEHEVQQAAQGVVRDEEGDEAGGAKAGRGRPRKNAPPDPSPLVEEAEHEVQQAAQGVVRDEAGAGERKRGRGRPRKNAPPDPSALVEEAEHEVQQAAQGVVRDEAGAGERNLGRGRPRKRAPLDPPALVEEAEHEVQQAAQGVVRDEEGDEAGAGERKRGRGRPRKNAPPDPSALVEEAEHEVQQVAQGVVQDEAGAGVQKRGQGRPRKVRRDRSTSVRYMELNASGLPRQGESTCAMVGTWDDQGGQSAINLAIDQMVAEAGNQRQLALPIPSPVPGVRPRSRFEGVLWDEGTAKWRVQIRVLGCTVFDELYEDEVAAARMYNRTIRVIQADVDSRPINFLQLGVGADALQAQPGLEPAAALELEVANAAEPAAELVPEPAALPVTRPTPVTDRAPVAAPACVAER</sequence>
<dbReference type="PRINTS" id="PR00929">
    <property type="entry name" value="ATHOOK"/>
</dbReference>
<dbReference type="EMBL" id="LGRX02011733">
    <property type="protein sequence ID" value="KAK3268578.1"/>
    <property type="molecule type" value="Genomic_DNA"/>
</dbReference>
<feature type="region of interest" description="Disordered" evidence="1">
    <location>
        <begin position="307"/>
        <end position="334"/>
    </location>
</feature>
<dbReference type="GO" id="GO:0003677">
    <property type="term" value="F:DNA binding"/>
    <property type="evidence" value="ECO:0007669"/>
    <property type="project" value="InterPro"/>
</dbReference>
<reference evidence="2 3" key="1">
    <citation type="journal article" date="2015" name="Genome Biol. Evol.">
        <title>Comparative Genomics of a Bacterivorous Green Alga Reveals Evolutionary Causalities and Consequences of Phago-Mixotrophic Mode of Nutrition.</title>
        <authorList>
            <person name="Burns J.A."/>
            <person name="Paasch A."/>
            <person name="Narechania A."/>
            <person name="Kim E."/>
        </authorList>
    </citation>
    <scope>NUCLEOTIDE SEQUENCE [LARGE SCALE GENOMIC DNA]</scope>
    <source>
        <strain evidence="2 3">PLY_AMNH</strain>
    </source>
</reference>
<feature type="compositionally biased region" description="Basic residues" evidence="1">
    <location>
        <begin position="707"/>
        <end position="716"/>
    </location>
</feature>
<protein>
    <submittedName>
        <fullName evidence="2">Uncharacterized protein</fullName>
    </submittedName>
</protein>
<organism evidence="2 3">
    <name type="scientific">Cymbomonas tetramitiformis</name>
    <dbReference type="NCBI Taxonomy" id="36881"/>
    <lineage>
        <taxon>Eukaryota</taxon>
        <taxon>Viridiplantae</taxon>
        <taxon>Chlorophyta</taxon>
        <taxon>Pyramimonadophyceae</taxon>
        <taxon>Pyramimonadales</taxon>
        <taxon>Pyramimonadaceae</taxon>
        <taxon>Cymbomonas</taxon>
    </lineage>
</organism>
<accession>A0AAE0L1G0</accession>
<dbReference type="SMART" id="SM00384">
    <property type="entry name" value="AT_hook"/>
    <property type="match status" value="6"/>
</dbReference>
<proteinExistence type="predicted"/>
<dbReference type="Proteomes" id="UP001190700">
    <property type="component" value="Unassembled WGS sequence"/>
</dbReference>
<evidence type="ECO:0000313" key="2">
    <source>
        <dbReference type="EMBL" id="KAK3268578.1"/>
    </source>
</evidence>
<feature type="compositionally biased region" description="Basic and acidic residues" evidence="1">
    <location>
        <begin position="562"/>
        <end position="571"/>
    </location>
</feature>
<feature type="compositionally biased region" description="Low complexity" evidence="1">
    <location>
        <begin position="695"/>
        <end position="704"/>
    </location>
</feature>
<comment type="caution">
    <text evidence="2">The sequence shown here is derived from an EMBL/GenBank/DDBJ whole genome shotgun (WGS) entry which is preliminary data.</text>
</comment>
<dbReference type="AlphaFoldDB" id="A0AAE0L1G0"/>
<name>A0AAE0L1G0_9CHLO</name>
<evidence type="ECO:0000313" key="3">
    <source>
        <dbReference type="Proteomes" id="UP001190700"/>
    </source>
</evidence>
<feature type="region of interest" description="Disordered" evidence="1">
    <location>
        <begin position="454"/>
        <end position="681"/>
    </location>
</feature>
<dbReference type="InterPro" id="IPR017956">
    <property type="entry name" value="AT_hook_DNA-bd_motif"/>
</dbReference>